<feature type="compositionally biased region" description="Basic residues" evidence="1">
    <location>
        <begin position="1"/>
        <end position="14"/>
    </location>
</feature>
<evidence type="ECO:0000313" key="2">
    <source>
        <dbReference type="EMBL" id="EOY50977.1"/>
    </source>
</evidence>
<evidence type="ECO:0000256" key="1">
    <source>
        <dbReference type="SAM" id="MobiDB-lite"/>
    </source>
</evidence>
<name>A0A7U9DZS5_STRLI</name>
<feature type="region of interest" description="Disordered" evidence="1">
    <location>
        <begin position="1"/>
        <end position="56"/>
    </location>
</feature>
<feature type="compositionally biased region" description="Polar residues" evidence="1">
    <location>
        <begin position="33"/>
        <end position="49"/>
    </location>
</feature>
<reference evidence="3" key="1">
    <citation type="journal article" date="2013" name="Genome Biol. Evol.">
        <title>The genome sequence of Streptomyces lividans 66 reveals a novel tRNA-dependent peptide biosynthetic system within a metal-related genomic island.</title>
        <authorList>
            <person name="Cruz-Morales P."/>
            <person name="Vijgenboom E."/>
            <person name="Iruegas-Bocardo F."/>
            <person name="Girard G."/>
            <person name="Yanez-Guerra L.A."/>
            <person name="Ramos-Aboites H.E."/>
            <person name="Pernodet J.L."/>
            <person name="Anne J."/>
            <person name="van Wezel G.P."/>
            <person name="Barona-Gomez F."/>
        </authorList>
    </citation>
    <scope>NUCLEOTIDE SEQUENCE [LARGE SCALE GENOMIC DNA]</scope>
    <source>
        <strain evidence="3">1326</strain>
    </source>
</reference>
<proteinExistence type="predicted"/>
<feature type="compositionally biased region" description="Basic and acidic residues" evidence="1">
    <location>
        <begin position="15"/>
        <end position="28"/>
    </location>
</feature>
<dbReference type="AlphaFoldDB" id="A0A7U9DZS5"/>
<evidence type="ECO:0000313" key="3">
    <source>
        <dbReference type="Proteomes" id="UP000014062"/>
    </source>
</evidence>
<protein>
    <submittedName>
        <fullName evidence="2">Uncharacterized protein</fullName>
    </submittedName>
</protein>
<organism evidence="2 3">
    <name type="scientific">Streptomyces lividans 1326</name>
    <dbReference type="NCBI Taxonomy" id="1200984"/>
    <lineage>
        <taxon>Bacteria</taxon>
        <taxon>Bacillati</taxon>
        <taxon>Actinomycetota</taxon>
        <taxon>Actinomycetes</taxon>
        <taxon>Kitasatosporales</taxon>
        <taxon>Streptomycetaceae</taxon>
        <taxon>Streptomyces</taxon>
    </lineage>
</organism>
<dbReference type="Proteomes" id="UP000014062">
    <property type="component" value="Chromosome"/>
</dbReference>
<dbReference type="EMBL" id="CM001889">
    <property type="protein sequence ID" value="EOY50977.1"/>
    <property type="molecule type" value="Genomic_DNA"/>
</dbReference>
<gene>
    <name evidence="2" type="ORF">SLI_6270</name>
</gene>
<accession>A0A7U9DZS5</accession>
<sequence>MAHLHVGRPSRRRDRRMDRPCARPDAIAKTRAASVTTPGQAGDSSTTAGADSPPKG</sequence>